<name>A0A7Y0L9J7_9FIRM</name>
<evidence type="ECO:0000313" key="3">
    <source>
        <dbReference type="EMBL" id="NMP24444.1"/>
    </source>
</evidence>
<dbReference type="EMBL" id="JABBVZ010000111">
    <property type="protein sequence ID" value="NMP24444.1"/>
    <property type="molecule type" value="Genomic_DNA"/>
</dbReference>
<reference evidence="3 4" key="1">
    <citation type="submission" date="2020-04" db="EMBL/GenBank/DDBJ databases">
        <authorList>
            <person name="Zhang R."/>
            <person name="Schippers A."/>
        </authorList>
    </citation>
    <scope>NUCLEOTIDE SEQUENCE [LARGE SCALE GENOMIC DNA]</scope>
    <source>
        <strain evidence="3 4">DSM 109850</strain>
    </source>
</reference>
<accession>A0A7Y0L9J7</accession>
<dbReference type="GO" id="GO:0050485">
    <property type="term" value="F:oxidoreductase activity, acting on X-H and Y-H to form an X-Y bond, with a disulfide as acceptor"/>
    <property type="evidence" value="ECO:0007669"/>
    <property type="project" value="InterPro"/>
</dbReference>
<dbReference type="RefSeq" id="WP_169102570.1">
    <property type="nucleotide sequence ID" value="NZ_JABBVZ010000111.1"/>
</dbReference>
<evidence type="ECO:0000256" key="2">
    <source>
        <dbReference type="ARBA" id="ARBA00023002"/>
    </source>
</evidence>
<sequence length="175" mass="19937">MTIDRDWLDRYHRWFRHAKPLLERAEWTEAFNTYPWPEYLSAPWSPMTKPLTTARVALVSSGGISLEGQRPFDETRVEGDSGFRVIDRDALPMAKWQIRHGHYDPAEASADYNAVLPLDILKQLAEEGAIGSVAPRHVSFLGFQTNAWIVANELAPEMEKIFKEDDVDAVMLVPV</sequence>
<proteinExistence type="predicted"/>
<keyword evidence="4" id="KW-1185">Reference proteome</keyword>
<evidence type="ECO:0000313" key="4">
    <source>
        <dbReference type="Proteomes" id="UP000533476"/>
    </source>
</evidence>
<evidence type="ECO:0000256" key="1">
    <source>
        <dbReference type="ARBA" id="ARBA00022933"/>
    </source>
</evidence>
<dbReference type="InterPro" id="IPR010187">
    <property type="entry name" value="Various_sel_PB"/>
</dbReference>
<keyword evidence="2" id="KW-0560">Oxidoreductase</keyword>
<protein>
    <submittedName>
        <fullName evidence="3">Uncharacterized protein</fullName>
    </submittedName>
</protein>
<dbReference type="AlphaFoldDB" id="A0A7Y0L9J7"/>
<organism evidence="3 4">
    <name type="scientific">Sulfobacillus harzensis</name>
    <dbReference type="NCBI Taxonomy" id="2729629"/>
    <lineage>
        <taxon>Bacteria</taxon>
        <taxon>Bacillati</taxon>
        <taxon>Bacillota</taxon>
        <taxon>Clostridia</taxon>
        <taxon>Eubacteriales</taxon>
        <taxon>Clostridiales Family XVII. Incertae Sedis</taxon>
        <taxon>Sulfobacillus</taxon>
    </lineage>
</organism>
<keyword evidence="1" id="KW-0712">Selenocysteine</keyword>
<gene>
    <name evidence="3" type="ORF">HIJ39_19160</name>
</gene>
<dbReference type="Pfam" id="PF07355">
    <property type="entry name" value="GRDB"/>
    <property type="match status" value="1"/>
</dbReference>
<dbReference type="Proteomes" id="UP000533476">
    <property type="component" value="Unassembled WGS sequence"/>
</dbReference>
<comment type="caution">
    <text evidence="3">The sequence shown here is derived from an EMBL/GenBank/DDBJ whole genome shotgun (WGS) entry which is preliminary data.</text>
</comment>